<dbReference type="GO" id="GO:0071972">
    <property type="term" value="F:peptidoglycan L,D-transpeptidase activity"/>
    <property type="evidence" value="ECO:0007669"/>
    <property type="project" value="TreeGrafter"/>
</dbReference>
<dbReference type="GO" id="GO:0071555">
    <property type="term" value="P:cell wall organization"/>
    <property type="evidence" value="ECO:0007669"/>
    <property type="project" value="UniProtKB-UniRule"/>
</dbReference>
<feature type="domain" description="L,D-TPase catalytic" evidence="9">
    <location>
        <begin position="51"/>
        <end position="160"/>
    </location>
</feature>
<protein>
    <submittedName>
        <fullName evidence="10">L,D-transpeptidase-like protein</fullName>
    </submittedName>
</protein>
<comment type="pathway">
    <text evidence="1 7">Cell wall biogenesis; peptidoglycan biosynthesis.</text>
</comment>
<dbReference type="GO" id="GO:0016740">
    <property type="term" value="F:transferase activity"/>
    <property type="evidence" value="ECO:0007669"/>
    <property type="project" value="UniProtKB-KW"/>
</dbReference>
<evidence type="ECO:0000256" key="7">
    <source>
        <dbReference type="PROSITE-ProRule" id="PRU01373"/>
    </source>
</evidence>
<evidence type="ECO:0000256" key="2">
    <source>
        <dbReference type="ARBA" id="ARBA00005992"/>
    </source>
</evidence>
<dbReference type="PIRSF" id="PIRSF029342">
    <property type="entry name" value="UCP029342_ErfK/YbiS/YcfS/YnhG"/>
    <property type="match status" value="1"/>
</dbReference>
<evidence type="ECO:0000256" key="1">
    <source>
        <dbReference type="ARBA" id="ARBA00004752"/>
    </source>
</evidence>
<dbReference type="Gene3D" id="2.40.440.10">
    <property type="entry name" value="L,D-transpeptidase catalytic domain-like"/>
    <property type="match status" value="1"/>
</dbReference>
<keyword evidence="3" id="KW-0808">Transferase</keyword>
<feature type="active site" description="Proton donor/acceptor" evidence="7">
    <location>
        <position position="123"/>
    </location>
</feature>
<keyword evidence="8" id="KW-0732">Signal</keyword>
<name>A0A366F0Y9_9HYPH</name>
<organism evidence="10 11">
    <name type="scientific">Roseiarcus fermentans</name>
    <dbReference type="NCBI Taxonomy" id="1473586"/>
    <lineage>
        <taxon>Bacteria</taxon>
        <taxon>Pseudomonadati</taxon>
        <taxon>Pseudomonadota</taxon>
        <taxon>Alphaproteobacteria</taxon>
        <taxon>Hyphomicrobiales</taxon>
        <taxon>Roseiarcaceae</taxon>
        <taxon>Roseiarcus</taxon>
    </lineage>
</organism>
<keyword evidence="4 7" id="KW-0133">Cell shape</keyword>
<dbReference type="CDD" id="cd16913">
    <property type="entry name" value="YkuD_like"/>
    <property type="match status" value="1"/>
</dbReference>
<feature type="active site" description="Nucleophile" evidence="7">
    <location>
        <position position="136"/>
    </location>
</feature>
<dbReference type="SUPFAM" id="SSF141523">
    <property type="entry name" value="L,D-transpeptidase catalytic domain-like"/>
    <property type="match status" value="1"/>
</dbReference>
<dbReference type="Proteomes" id="UP000253529">
    <property type="component" value="Unassembled WGS sequence"/>
</dbReference>
<evidence type="ECO:0000256" key="4">
    <source>
        <dbReference type="ARBA" id="ARBA00022960"/>
    </source>
</evidence>
<dbReference type="GO" id="GO:0008360">
    <property type="term" value="P:regulation of cell shape"/>
    <property type="evidence" value="ECO:0007669"/>
    <property type="project" value="UniProtKB-UniRule"/>
</dbReference>
<comment type="similarity">
    <text evidence="2">Belongs to the YkuD family.</text>
</comment>
<evidence type="ECO:0000259" key="9">
    <source>
        <dbReference type="PROSITE" id="PS52029"/>
    </source>
</evidence>
<evidence type="ECO:0000313" key="11">
    <source>
        <dbReference type="Proteomes" id="UP000253529"/>
    </source>
</evidence>
<feature type="chain" id="PRO_5016695623" evidence="8">
    <location>
        <begin position="25"/>
        <end position="328"/>
    </location>
</feature>
<dbReference type="InterPro" id="IPR016915">
    <property type="entry name" value="UCP029342"/>
</dbReference>
<dbReference type="InterPro" id="IPR050979">
    <property type="entry name" value="LD-transpeptidase"/>
</dbReference>
<proteinExistence type="inferred from homology"/>
<dbReference type="NCBIfam" id="NF004785">
    <property type="entry name" value="PRK06132.1-2"/>
    <property type="match status" value="1"/>
</dbReference>
<gene>
    <name evidence="10" type="ORF">DFR50_12720</name>
</gene>
<dbReference type="GO" id="GO:0005576">
    <property type="term" value="C:extracellular region"/>
    <property type="evidence" value="ECO:0007669"/>
    <property type="project" value="TreeGrafter"/>
</dbReference>
<dbReference type="RefSeq" id="WP_113891303.1">
    <property type="nucleotide sequence ID" value="NZ_QNRK01000027.1"/>
</dbReference>
<dbReference type="EMBL" id="QNRK01000027">
    <property type="protein sequence ID" value="RBP07375.1"/>
    <property type="molecule type" value="Genomic_DNA"/>
</dbReference>
<evidence type="ECO:0000256" key="6">
    <source>
        <dbReference type="ARBA" id="ARBA00023316"/>
    </source>
</evidence>
<dbReference type="InterPro" id="IPR038063">
    <property type="entry name" value="Transpep_catalytic_dom"/>
</dbReference>
<dbReference type="InterPro" id="IPR005490">
    <property type="entry name" value="LD_TPept_cat_dom"/>
</dbReference>
<dbReference type="AlphaFoldDB" id="A0A366F0Y9"/>
<dbReference type="UniPathway" id="UPA00219"/>
<feature type="signal peptide" evidence="8">
    <location>
        <begin position="1"/>
        <end position="24"/>
    </location>
</feature>
<dbReference type="GO" id="GO:0018104">
    <property type="term" value="P:peptidoglycan-protein cross-linking"/>
    <property type="evidence" value="ECO:0007669"/>
    <property type="project" value="TreeGrafter"/>
</dbReference>
<keyword evidence="11" id="KW-1185">Reference proteome</keyword>
<dbReference type="PANTHER" id="PTHR30582:SF2">
    <property type="entry name" value="L,D-TRANSPEPTIDASE YCIB-RELATED"/>
    <property type="match status" value="1"/>
</dbReference>
<dbReference type="PANTHER" id="PTHR30582">
    <property type="entry name" value="L,D-TRANSPEPTIDASE"/>
    <property type="match status" value="1"/>
</dbReference>
<comment type="caution">
    <text evidence="10">The sequence shown here is derived from an EMBL/GenBank/DDBJ whole genome shotgun (WGS) entry which is preliminary data.</text>
</comment>
<dbReference type="PROSITE" id="PS52029">
    <property type="entry name" value="LD_TPASE"/>
    <property type="match status" value="1"/>
</dbReference>
<evidence type="ECO:0000256" key="3">
    <source>
        <dbReference type="ARBA" id="ARBA00022679"/>
    </source>
</evidence>
<evidence type="ECO:0000256" key="8">
    <source>
        <dbReference type="SAM" id="SignalP"/>
    </source>
</evidence>
<dbReference type="Pfam" id="PF03734">
    <property type="entry name" value="YkuD"/>
    <property type="match status" value="1"/>
</dbReference>
<reference evidence="10 11" key="1">
    <citation type="submission" date="2018-06" db="EMBL/GenBank/DDBJ databases">
        <title>Genomic Encyclopedia of Type Strains, Phase IV (KMG-IV): sequencing the most valuable type-strain genomes for metagenomic binning, comparative biology and taxonomic classification.</title>
        <authorList>
            <person name="Goeker M."/>
        </authorList>
    </citation>
    <scope>NUCLEOTIDE SEQUENCE [LARGE SCALE GENOMIC DNA]</scope>
    <source>
        <strain evidence="10 11">DSM 24875</strain>
    </source>
</reference>
<sequence length="328" mass="35313">MNRRQFGRAALAAASILRLGPALAQLVDASADQLRNGEFTWRPERSPTGPALIIVSLPDQRVYVYRNGVQIAVSTCSTGKPGHRTPTGVFKILQKDRNHRSSTYNNAPMPNMNRLTWSGIALHAGQLPGYPASHGCVRLPKDFSARLFDITRLGMTVVIADDASQPEEVVHPGMVLGEYAAREFNAVDASIKQAEYSEGHEAAPRSPSVVVSGADRSITVFDNGAVVARGSVEIADPGKPLGERVFTLSGVDDRSGELRWNAAEIERLTRMAGADNASTIRRLKADPAVREAIRQRLKFGLTVVTTDKPADSTTRSGAGFVVLDSAEA</sequence>
<dbReference type="OrthoDB" id="463216at2"/>
<accession>A0A366F0Y9</accession>
<evidence type="ECO:0000313" key="10">
    <source>
        <dbReference type="EMBL" id="RBP07375.1"/>
    </source>
</evidence>
<keyword evidence="5 7" id="KW-0573">Peptidoglycan synthesis</keyword>
<evidence type="ECO:0000256" key="5">
    <source>
        <dbReference type="ARBA" id="ARBA00022984"/>
    </source>
</evidence>
<keyword evidence="6 7" id="KW-0961">Cell wall biogenesis/degradation</keyword>